<proteinExistence type="predicted"/>
<feature type="repeat" description="ANK" evidence="3">
    <location>
        <begin position="702"/>
        <end position="734"/>
    </location>
</feature>
<keyword evidence="1" id="KW-0677">Repeat</keyword>
<keyword evidence="7" id="KW-1185">Reference proteome</keyword>
<dbReference type="Pfam" id="PF12796">
    <property type="entry name" value="Ank_2"/>
    <property type="match status" value="6"/>
</dbReference>
<evidence type="ECO:0000256" key="4">
    <source>
        <dbReference type="SAM" id="MobiDB-lite"/>
    </source>
</evidence>
<dbReference type="EMBL" id="WIGM01001571">
    <property type="protein sequence ID" value="KAF6793813.1"/>
    <property type="molecule type" value="Genomic_DNA"/>
</dbReference>
<feature type="repeat" description="ANK" evidence="3">
    <location>
        <begin position="923"/>
        <end position="955"/>
    </location>
</feature>
<dbReference type="Gene3D" id="1.25.40.20">
    <property type="entry name" value="Ankyrin repeat-containing domain"/>
    <property type="match status" value="5"/>
</dbReference>
<feature type="repeat" description="ANK" evidence="3">
    <location>
        <begin position="674"/>
        <end position="701"/>
    </location>
</feature>
<dbReference type="PROSITE" id="PS50088">
    <property type="entry name" value="ANK_REPEAT"/>
    <property type="match status" value="10"/>
</dbReference>
<dbReference type="GO" id="GO:0005737">
    <property type="term" value="C:cytoplasm"/>
    <property type="evidence" value="ECO:0007669"/>
    <property type="project" value="TreeGrafter"/>
</dbReference>
<comment type="caution">
    <text evidence="6">The sequence shown here is derived from an EMBL/GenBank/DDBJ whole genome shotgun (WGS) entry which is preliminary data.</text>
</comment>
<evidence type="ECO:0000256" key="1">
    <source>
        <dbReference type="ARBA" id="ARBA00022737"/>
    </source>
</evidence>
<feature type="repeat" description="ANK" evidence="3">
    <location>
        <begin position="1012"/>
        <end position="1044"/>
    </location>
</feature>
<name>A0A8H6MJV2_9PEZI</name>
<evidence type="ECO:0000313" key="6">
    <source>
        <dbReference type="EMBL" id="KAF6793813.1"/>
    </source>
</evidence>
<feature type="repeat" description="ANK" evidence="3">
    <location>
        <begin position="889"/>
        <end position="921"/>
    </location>
</feature>
<evidence type="ECO:0000259" key="5">
    <source>
        <dbReference type="Pfam" id="PF14420"/>
    </source>
</evidence>
<dbReference type="Pfam" id="PF14420">
    <property type="entry name" value="Clr5"/>
    <property type="match status" value="1"/>
</dbReference>
<evidence type="ECO:0000256" key="2">
    <source>
        <dbReference type="ARBA" id="ARBA00023043"/>
    </source>
</evidence>
<dbReference type="PANTHER" id="PTHR24198">
    <property type="entry name" value="ANKYRIN REPEAT AND PROTEIN KINASE DOMAIN-CONTAINING PROTEIN"/>
    <property type="match status" value="1"/>
</dbReference>
<dbReference type="InterPro" id="IPR036770">
    <property type="entry name" value="Ankyrin_rpt-contain_sf"/>
</dbReference>
<feature type="compositionally biased region" description="Pro residues" evidence="4">
    <location>
        <begin position="223"/>
        <end position="237"/>
    </location>
</feature>
<feature type="compositionally biased region" description="Basic and acidic residues" evidence="4">
    <location>
        <begin position="183"/>
        <end position="195"/>
    </location>
</feature>
<dbReference type="SUPFAM" id="SSF48403">
    <property type="entry name" value="Ankyrin repeat"/>
    <property type="match status" value="2"/>
</dbReference>
<evidence type="ECO:0000256" key="3">
    <source>
        <dbReference type="PROSITE-ProRule" id="PRU00023"/>
    </source>
</evidence>
<dbReference type="PRINTS" id="PR01415">
    <property type="entry name" value="ANKYRIN"/>
</dbReference>
<feature type="region of interest" description="Disordered" evidence="4">
    <location>
        <begin position="217"/>
        <end position="243"/>
    </location>
</feature>
<dbReference type="PROSITE" id="PS50297">
    <property type="entry name" value="ANK_REP_REGION"/>
    <property type="match status" value="8"/>
</dbReference>
<feature type="repeat" description="ANK" evidence="3">
    <location>
        <begin position="1045"/>
        <end position="1077"/>
    </location>
</feature>
<feature type="region of interest" description="Disordered" evidence="4">
    <location>
        <begin position="592"/>
        <end position="614"/>
    </location>
</feature>
<dbReference type="InterPro" id="IPR025676">
    <property type="entry name" value="Clr5_dom"/>
</dbReference>
<feature type="repeat" description="ANK" evidence="3">
    <location>
        <begin position="1121"/>
        <end position="1153"/>
    </location>
</feature>
<feature type="domain" description="Clr5" evidence="5">
    <location>
        <begin position="97"/>
        <end position="145"/>
    </location>
</feature>
<dbReference type="SMART" id="SM00248">
    <property type="entry name" value="ANK"/>
    <property type="match status" value="17"/>
</dbReference>
<feature type="region of interest" description="Disordered" evidence="4">
    <location>
        <begin position="18"/>
        <end position="65"/>
    </location>
</feature>
<dbReference type="Proteomes" id="UP000639643">
    <property type="component" value="Unassembled WGS sequence"/>
</dbReference>
<feature type="repeat" description="ANK" evidence="3">
    <location>
        <begin position="823"/>
        <end position="855"/>
    </location>
</feature>
<sequence>MEPFPDHYSDHYSDHFGPDQGFIVAPPEAGPWQAGPADASLTSHDFPSAIDASIAPGGQGDGLRLPVYNDRTRTELEIPQCIPEPPTATRLIRPKTDQDWEDHRARIAELYWEQDKDLGDVIDQMKEEHRERQYKLRFKRWKIEKNIKTVEAQAMVRIRKRRKEHEGKSTDFELRKRKVPPQKVDRFEKRQKLRDGGALPVSGESSSLEYLCKDFSDHLRSQPRPPPDLTYHTPPPLEVLRSPSVDLSPRRMDVSIPLDSFSLLPAVRIPPRDPVSATASFDIHLLGLSPKSGWAPTMDFLAGVISSPSHLTKTSVPSFEHVEDIGHVDQSLTLRSVRRQPFDTPANTHLQLLDQSPPLQEYVNIELSDRLHGSHLSDPPKAISSHGSGRGSVFLVTPGKGEGSGKPGHAVSCPTTQFGALDCVSLPNLIPEITIQQPSGTATQPFTPTLQLRSIAAEPSTADLEIVDSVVTRKAVHNELGAPTGATRGRITRRPGTLPMLIDDGRSHDVMGVGRFITIASPAPSRTNSDVYATPMGFPVDSPTAASESEFDEYATPMGITMDSSTNTPRPDSENHGTPMYQTIVNTIGSLEQGAHPDENTTPKNSTADYVSPAPESEYATPMEIAVTGSIVVSERLFDDEIRPIDLAVYERSVKLTATSRIPDEPIDVIEKRLRFAAKVGNLKAVKELLRRGATIDARSKVGMSALHLATYNDHSDVLKFLLDMGAKLDTVGSEMEFHLTGRNVSISNPHPIHLAALRGHRVCTNILLERTDILAVSDLENLYDTDDSTGLMEIAVENDHVELAQFVIRSRGKDWFQEYEDEYRTPLATAARNGSLPLVSLFLDHGMSPNIVFDADITLLWIASAWCHQSLVNYLLQNDADVDWSDVNGVSPLDVAIAQGHRNVARSLLQKGASTGGEGEMGMQSSLQVAVGKGDVDMVQLLLTHGANPNVSPVRMAAERGHLDILKILRDHGVDVPWTPLGLATLSGCTVTVKTLLDEGSDPNVRLRGKDWEAPLHIAVDHGLLEIADLLLKGGADPQGLDLSRRTPLEIAISNNSYEIVQLLLRNGADPNGADPNGADPNVNGVIQRTPLHIAESLGSRQVAELLVKGGADANRLDSSGRSPFHAATASGYPGMVSLLLAGGADVNLPTGDGLPALYIALTTAHDSMITCGRVILGYLLDNDADPALILPHPTATHTAMAAMKMNSLVRSPGWSYHRLENWHLMHLAAGVGNEAALESLLRLARDGQPLLRIKSPTKRKETALHVAVRAGHLGAVRLLANADRSATYILDSNMDTPLQVAVKSTHLDIAQELFRLGDAAHQLTYKRKEFTIPHYASSMVLSSSLVQNLLELLFCSGLYMRDHGPRQGHAGITTHVKNRSAAIWILCRKFDEGALEDEWLRLVALSLRNHDEILFKFLVEIMPDVEAGRRGLEDQLLSYFKPIYDVFGESGQKSVRWDGVKAFMEENVNLFSPK</sequence>
<feature type="repeat" description="ANK" evidence="3">
    <location>
        <begin position="1088"/>
        <end position="1120"/>
    </location>
</feature>
<feature type="region of interest" description="Disordered" evidence="4">
    <location>
        <begin position="160"/>
        <end position="204"/>
    </location>
</feature>
<protein>
    <submittedName>
        <fullName evidence="6">Ankyrin repeat protein</fullName>
    </submittedName>
</protein>
<dbReference type="PANTHER" id="PTHR24198:SF165">
    <property type="entry name" value="ANKYRIN REPEAT-CONTAINING PROTEIN-RELATED"/>
    <property type="match status" value="1"/>
</dbReference>
<dbReference type="OrthoDB" id="3554974at2759"/>
<feature type="compositionally biased region" description="Basic and acidic residues" evidence="4">
    <location>
        <begin position="164"/>
        <end position="174"/>
    </location>
</feature>
<accession>A0A8H6MJV2</accession>
<reference evidence="6" key="1">
    <citation type="journal article" date="2020" name="Phytopathology">
        <title>Genome Sequence Resources of Colletotrichum truncatum, C. plurivorum, C. musicola, and C. sojae: Four Species Pathogenic to Soybean (Glycine max).</title>
        <authorList>
            <person name="Rogerio F."/>
            <person name="Boufleur T.R."/>
            <person name="Ciampi-Guillardi M."/>
            <person name="Sukno S.A."/>
            <person name="Thon M.R."/>
            <person name="Massola Junior N.S."/>
            <person name="Baroncelli R."/>
        </authorList>
    </citation>
    <scope>NUCLEOTIDE SEQUENCE</scope>
    <source>
        <strain evidence="6">LFN0074</strain>
    </source>
</reference>
<dbReference type="InterPro" id="IPR002110">
    <property type="entry name" value="Ankyrin_rpt"/>
</dbReference>
<feature type="repeat" description="ANK" evidence="3">
    <location>
        <begin position="950"/>
        <end position="977"/>
    </location>
</feature>
<gene>
    <name evidence="6" type="ORF">CMUS01_16055</name>
</gene>
<evidence type="ECO:0000313" key="7">
    <source>
        <dbReference type="Proteomes" id="UP000639643"/>
    </source>
</evidence>
<keyword evidence="2 3" id="KW-0040">ANK repeat</keyword>
<organism evidence="6 7">
    <name type="scientific">Colletotrichum musicola</name>
    <dbReference type="NCBI Taxonomy" id="2175873"/>
    <lineage>
        <taxon>Eukaryota</taxon>
        <taxon>Fungi</taxon>
        <taxon>Dikarya</taxon>
        <taxon>Ascomycota</taxon>
        <taxon>Pezizomycotina</taxon>
        <taxon>Sordariomycetes</taxon>
        <taxon>Hypocreomycetidae</taxon>
        <taxon>Glomerellales</taxon>
        <taxon>Glomerellaceae</taxon>
        <taxon>Colletotrichum</taxon>
        <taxon>Colletotrichum orchidearum species complex</taxon>
    </lineage>
</organism>